<comment type="subcellular location">
    <subcellularLocation>
        <location evidence="1">Membrane</location>
    </subcellularLocation>
</comment>
<evidence type="ECO:0000313" key="12">
    <source>
        <dbReference type="EMBL" id="CAD6245106.1"/>
    </source>
</evidence>
<keyword evidence="4" id="KW-0812">Transmembrane</keyword>
<dbReference type="GO" id="GO:0020037">
    <property type="term" value="F:heme binding"/>
    <property type="evidence" value="ECO:0007669"/>
    <property type="project" value="InterPro"/>
</dbReference>
<name>A0A811PNT8_9POAL</name>
<evidence type="ECO:0000256" key="3">
    <source>
        <dbReference type="ARBA" id="ARBA00022617"/>
    </source>
</evidence>
<evidence type="ECO:0000313" key="13">
    <source>
        <dbReference type="Proteomes" id="UP000604825"/>
    </source>
</evidence>
<feature type="binding site" description="axial binding residue" evidence="11">
    <location>
        <position position="484"/>
    </location>
    <ligand>
        <name>heme</name>
        <dbReference type="ChEBI" id="CHEBI:30413"/>
    </ligand>
    <ligandPart>
        <name>Fe</name>
        <dbReference type="ChEBI" id="CHEBI:18248"/>
    </ligandPart>
</feature>
<evidence type="ECO:0000256" key="5">
    <source>
        <dbReference type="ARBA" id="ARBA00022723"/>
    </source>
</evidence>
<keyword evidence="8 11" id="KW-0408">Iron</keyword>
<comment type="similarity">
    <text evidence="2">Belongs to the cytochrome P450 family.</text>
</comment>
<dbReference type="GO" id="GO:0016020">
    <property type="term" value="C:membrane"/>
    <property type="evidence" value="ECO:0007669"/>
    <property type="project" value="UniProtKB-SubCell"/>
</dbReference>
<evidence type="ECO:0000256" key="7">
    <source>
        <dbReference type="ARBA" id="ARBA00023002"/>
    </source>
</evidence>
<dbReference type="SUPFAM" id="SSF48264">
    <property type="entry name" value="Cytochrome P450"/>
    <property type="match status" value="1"/>
</dbReference>
<dbReference type="GO" id="GO:0005506">
    <property type="term" value="F:iron ion binding"/>
    <property type="evidence" value="ECO:0007669"/>
    <property type="project" value="InterPro"/>
</dbReference>
<dbReference type="InterPro" id="IPR002401">
    <property type="entry name" value="Cyt_P450_E_grp-I"/>
</dbReference>
<dbReference type="Proteomes" id="UP000604825">
    <property type="component" value="Unassembled WGS sequence"/>
</dbReference>
<keyword evidence="6" id="KW-1133">Transmembrane helix</keyword>
<keyword evidence="5 11" id="KW-0479">Metal-binding</keyword>
<dbReference type="Gene3D" id="1.10.630.10">
    <property type="entry name" value="Cytochrome P450"/>
    <property type="match status" value="1"/>
</dbReference>
<dbReference type="InterPro" id="IPR050665">
    <property type="entry name" value="Cytochrome_P450_Monooxygen"/>
</dbReference>
<evidence type="ECO:0008006" key="14">
    <source>
        <dbReference type="Google" id="ProtNLM"/>
    </source>
</evidence>
<sequence>MALGVVGLVLALPLLFLLTRAAWITVSCYYLTPARIRTILAGQGVHGPPPRLLVGNLSDVSALVAEAIAGDMSSLSHDIVGRLLPHYVLWSRMYGRLFVYWYGSEPRVCVTDAGMVRELLSSRHAHVTGKSWLQRQGAKHFIGRGLIMANGATWSHQRHVVAPAFMADRLRGRVGHMVECARQTVRALREAVARAGNEVEVGAHMARLAGDIIARTEFDTSYDTGKRIFRLIEELQRLTARSSRYLWVPGSQYFPSKYRREIKRLNGELERLLKESIQRSREIADEGRTPSSACSMGLLGMLLAEMEKNKKKRTTKSGNDDGELGYDAQTMIDECKTFFFAGHETSALLLTWAIMLLATNPSWQDRARAEVASVCGDAPPTADHLPRLTVLQMVINETLRLYPPATLLPRMAFQDITLGSGSGPDELRVPKGASLWIPVLAIHHDEAVWGPDAHEFRPDRFAPGRARPWAAGRFLPFASGPRNCVGQAYAMVEAKVVLAVLLASFRFGISDEYRHAPVNVLTLRPRHGVPVRLLPLTPR</sequence>
<dbReference type="GO" id="GO:0016705">
    <property type="term" value="F:oxidoreductase activity, acting on paired donors, with incorporation or reduction of molecular oxygen"/>
    <property type="evidence" value="ECO:0007669"/>
    <property type="project" value="InterPro"/>
</dbReference>
<keyword evidence="13" id="KW-1185">Reference proteome</keyword>
<dbReference type="PANTHER" id="PTHR24282">
    <property type="entry name" value="CYTOCHROME P450 FAMILY MEMBER"/>
    <property type="match status" value="1"/>
</dbReference>
<keyword evidence="9" id="KW-0503">Monooxygenase</keyword>
<dbReference type="PRINTS" id="PR00463">
    <property type="entry name" value="EP450I"/>
</dbReference>
<accession>A0A811PNT8</accession>
<evidence type="ECO:0000256" key="11">
    <source>
        <dbReference type="PIRSR" id="PIRSR602401-1"/>
    </source>
</evidence>
<organism evidence="12 13">
    <name type="scientific">Miscanthus lutarioriparius</name>
    <dbReference type="NCBI Taxonomy" id="422564"/>
    <lineage>
        <taxon>Eukaryota</taxon>
        <taxon>Viridiplantae</taxon>
        <taxon>Streptophyta</taxon>
        <taxon>Embryophyta</taxon>
        <taxon>Tracheophyta</taxon>
        <taxon>Spermatophyta</taxon>
        <taxon>Magnoliopsida</taxon>
        <taxon>Liliopsida</taxon>
        <taxon>Poales</taxon>
        <taxon>Poaceae</taxon>
        <taxon>PACMAD clade</taxon>
        <taxon>Panicoideae</taxon>
        <taxon>Andropogonodae</taxon>
        <taxon>Andropogoneae</taxon>
        <taxon>Saccharinae</taxon>
        <taxon>Miscanthus</taxon>
    </lineage>
</organism>
<dbReference type="GO" id="GO:0006629">
    <property type="term" value="P:lipid metabolic process"/>
    <property type="evidence" value="ECO:0007669"/>
    <property type="project" value="UniProtKB-ARBA"/>
</dbReference>
<reference evidence="12" key="1">
    <citation type="submission" date="2020-10" db="EMBL/GenBank/DDBJ databases">
        <authorList>
            <person name="Han B."/>
            <person name="Lu T."/>
            <person name="Zhao Q."/>
            <person name="Huang X."/>
            <person name="Zhao Y."/>
        </authorList>
    </citation>
    <scope>NUCLEOTIDE SEQUENCE</scope>
</reference>
<dbReference type="EMBL" id="CAJGYO010000007">
    <property type="protein sequence ID" value="CAD6245106.1"/>
    <property type="molecule type" value="Genomic_DNA"/>
</dbReference>
<dbReference type="PANTHER" id="PTHR24282:SF27">
    <property type="entry name" value="CYTOKININ HYDROXYLASE"/>
    <property type="match status" value="1"/>
</dbReference>
<dbReference type="OrthoDB" id="1470350at2759"/>
<evidence type="ECO:0000256" key="9">
    <source>
        <dbReference type="ARBA" id="ARBA00023033"/>
    </source>
</evidence>
<evidence type="ECO:0000256" key="10">
    <source>
        <dbReference type="ARBA" id="ARBA00023136"/>
    </source>
</evidence>
<evidence type="ECO:0000256" key="4">
    <source>
        <dbReference type="ARBA" id="ARBA00022692"/>
    </source>
</evidence>
<dbReference type="InterPro" id="IPR036396">
    <property type="entry name" value="Cyt_P450_sf"/>
</dbReference>
<dbReference type="AlphaFoldDB" id="A0A811PNT8"/>
<evidence type="ECO:0000256" key="6">
    <source>
        <dbReference type="ARBA" id="ARBA00022989"/>
    </source>
</evidence>
<keyword evidence="3 11" id="KW-0349">Heme</keyword>
<dbReference type="Pfam" id="PF00067">
    <property type="entry name" value="p450"/>
    <property type="match status" value="1"/>
</dbReference>
<comment type="caution">
    <text evidence="12">The sequence shown here is derived from an EMBL/GenBank/DDBJ whole genome shotgun (WGS) entry which is preliminary data.</text>
</comment>
<protein>
    <recommendedName>
        <fullName evidence="14">Cytokinin hydroxylase</fullName>
    </recommendedName>
</protein>
<evidence type="ECO:0000256" key="2">
    <source>
        <dbReference type="ARBA" id="ARBA00010617"/>
    </source>
</evidence>
<keyword evidence="10" id="KW-0472">Membrane</keyword>
<gene>
    <name evidence="12" type="ORF">NCGR_LOCUS29570</name>
</gene>
<evidence type="ECO:0000256" key="1">
    <source>
        <dbReference type="ARBA" id="ARBA00004370"/>
    </source>
</evidence>
<evidence type="ECO:0000256" key="8">
    <source>
        <dbReference type="ARBA" id="ARBA00023004"/>
    </source>
</evidence>
<keyword evidence="7" id="KW-0560">Oxidoreductase</keyword>
<dbReference type="PRINTS" id="PR00385">
    <property type="entry name" value="P450"/>
</dbReference>
<comment type="cofactor">
    <cofactor evidence="11">
        <name>heme</name>
        <dbReference type="ChEBI" id="CHEBI:30413"/>
    </cofactor>
</comment>
<proteinExistence type="inferred from homology"/>
<dbReference type="GO" id="GO:0004497">
    <property type="term" value="F:monooxygenase activity"/>
    <property type="evidence" value="ECO:0007669"/>
    <property type="project" value="UniProtKB-KW"/>
</dbReference>
<dbReference type="InterPro" id="IPR001128">
    <property type="entry name" value="Cyt_P450"/>
</dbReference>